<feature type="signal peptide" evidence="1">
    <location>
        <begin position="1"/>
        <end position="22"/>
    </location>
</feature>
<keyword evidence="1" id="KW-0732">Signal</keyword>
<evidence type="ECO:0000313" key="3">
    <source>
        <dbReference type="Proteomes" id="UP001152747"/>
    </source>
</evidence>
<gene>
    <name evidence="2" type="ORF">CAMP_LOCUS2342</name>
</gene>
<organism evidence="2 3">
    <name type="scientific">Caenorhabditis angaria</name>
    <dbReference type="NCBI Taxonomy" id="860376"/>
    <lineage>
        <taxon>Eukaryota</taxon>
        <taxon>Metazoa</taxon>
        <taxon>Ecdysozoa</taxon>
        <taxon>Nematoda</taxon>
        <taxon>Chromadorea</taxon>
        <taxon>Rhabditida</taxon>
        <taxon>Rhabditina</taxon>
        <taxon>Rhabditomorpha</taxon>
        <taxon>Rhabditoidea</taxon>
        <taxon>Rhabditidae</taxon>
        <taxon>Peloderinae</taxon>
        <taxon>Caenorhabditis</taxon>
    </lineage>
</organism>
<dbReference type="EMBL" id="CANHGI010000001">
    <property type="protein sequence ID" value="CAI5439705.1"/>
    <property type="molecule type" value="Genomic_DNA"/>
</dbReference>
<evidence type="ECO:0008006" key="4">
    <source>
        <dbReference type="Google" id="ProtNLM"/>
    </source>
</evidence>
<sequence>MLKPILILFLLVLPSIFSWVRQRHIQTYIQLRNTSSYQKDALEKGTDEHAIENHFKYFPKHLLNQFSIQNLRFATSLKSMITFLSKEGVRVTVCGEVLEKEEKNLHLLNYLEFERYKYQKTTEDFAPKFEFPKYPSEQINYKFSLNLTNWMNITIVKEITISFRFILVSYFLFFETYEWPVTQIHFENDCLDTKSSLDTKIGNSWTTENQKIIDGFVRKIDDESLFSKNFQLLTKLGDHTLFLDRVYALNFLSSFHQQYKFGESEIDKIAENINHIVFRYLVNVENYSEETDRQKWSFQIEACYFQNCSHHQNPPTFLNKTEFIFQINCESQDDWALYRIVRIEFRAVILMSRFSIQIHSAEILPNFYIMQNERFSEENFEEHLRISQEISDLLISQSSFDFTNWQENLKNFTELFESNLDFQFIQCGVKTENIFEYFEKHRRKFRIPEKSSILQLLHSSDDFMFKLYYISKSFMSYEVSEMHTFSLRKINNVWKIVKIELDDECFNYPKFTQKAINSMKTLKTNYSTRDLKSKFIEKTSKILPEISKNQQFSPNFEAIVETEKQHIYKLAELVNYLQRMKFLKESKDKLLMIIDENDHVLLKRIYIFERRFGNGTKIGKEWGFLIEGSFKQNENRWTIDKMVISPPNSL</sequence>
<proteinExistence type="predicted"/>
<reference evidence="2" key="1">
    <citation type="submission" date="2022-11" db="EMBL/GenBank/DDBJ databases">
        <authorList>
            <person name="Kikuchi T."/>
        </authorList>
    </citation>
    <scope>NUCLEOTIDE SEQUENCE</scope>
    <source>
        <strain evidence="2">PS1010</strain>
    </source>
</reference>
<evidence type="ECO:0000256" key="1">
    <source>
        <dbReference type="SAM" id="SignalP"/>
    </source>
</evidence>
<comment type="caution">
    <text evidence="2">The sequence shown here is derived from an EMBL/GenBank/DDBJ whole genome shotgun (WGS) entry which is preliminary data.</text>
</comment>
<dbReference type="AlphaFoldDB" id="A0A9P1IAG0"/>
<name>A0A9P1IAG0_9PELO</name>
<keyword evidence="3" id="KW-1185">Reference proteome</keyword>
<accession>A0A9P1IAG0</accession>
<evidence type="ECO:0000313" key="2">
    <source>
        <dbReference type="EMBL" id="CAI5439705.1"/>
    </source>
</evidence>
<protein>
    <recommendedName>
        <fullName evidence="4">DUF38 domain-containing protein</fullName>
    </recommendedName>
</protein>
<dbReference type="Proteomes" id="UP001152747">
    <property type="component" value="Unassembled WGS sequence"/>
</dbReference>
<feature type="chain" id="PRO_5040471726" description="DUF38 domain-containing protein" evidence="1">
    <location>
        <begin position="23"/>
        <end position="650"/>
    </location>
</feature>